<dbReference type="EMBL" id="BAAAQQ010000012">
    <property type="protein sequence ID" value="GAA2126570.1"/>
    <property type="molecule type" value="Genomic_DNA"/>
</dbReference>
<sequence>MPESAEEVYARVVAAVGEDGRLPMPPVGEWDIFPWEMVDGELKPKVLQAPGDEPVRWGEAPDKPCGACSADHEHLRIWANERWYVTRGEKPTGLPLLLWLHPVEHVDLTDLSDAMAAEQGVISTRLARIMSHLPNIGRVHVCRWGDGGSHLHWWFIARTARLPQILGSMAVEWDEMLPPVPVDVWEADYREVARRLATHDGRALV</sequence>
<name>A0ABN2YGQ5_9ACTN</name>
<evidence type="ECO:0000313" key="2">
    <source>
        <dbReference type="Proteomes" id="UP001500575"/>
    </source>
</evidence>
<evidence type="ECO:0008006" key="3">
    <source>
        <dbReference type="Google" id="ProtNLM"/>
    </source>
</evidence>
<organism evidence="1 2">
    <name type="scientific">Nocardioides bigeumensis</name>
    <dbReference type="NCBI Taxonomy" id="433657"/>
    <lineage>
        <taxon>Bacteria</taxon>
        <taxon>Bacillati</taxon>
        <taxon>Actinomycetota</taxon>
        <taxon>Actinomycetes</taxon>
        <taxon>Propionibacteriales</taxon>
        <taxon>Nocardioidaceae</taxon>
        <taxon>Nocardioides</taxon>
    </lineage>
</organism>
<gene>
    <name evidence="1" type="ORF">GCM10009843_25150</name>
</gene>
<dbReference type="SUPFAM" id="SSF54197">
    <property type="entry name" value="HIT-like"/>
    <property type="match status" value="1"/>
</dbReference>
<protein>
    <recommendedName>
        <fullName evidence="3">Diadenosine tetraphosphate (Ap4A) HIT family hydrolase</fullName>
    </recommendedName>
</protein>
<accession>A0ABN2YGQ5</accession>
<dbReference type="RefSeq" id="WP_344304099.1">
    <property type="nucleotide sequence ID" value="NZ_BAAAQQ010000012.1"/>
</dbReference>
<keyword evidence="2" id="KW-1185">Reference proteome</keyword>
<comment type="caution">
    <text evidence="1">The sequence shown here is derived from an EMBL/GenBank/DDBJ whole genome shotgun (WGS) entry which is preliminary data.</text>
</comment>
<evidence type="ECO:0000313" key="1">
    <source>
        <dbReference type="EMBL" id="GAA2126570.1"/>
    </source>
</evidence>
<dbReference type="Proteomes" id="UP001500575">
    <property type="component" value="Unassembled WGS sequence"/>
</dbReference>
<proteinExistence type="predicted"/>
<reference evidence="1 2" key="1">
    <citation type="journal article" date="2019" name="Int. J. Syst. Evol. Microbiol.">
        <title>The Global Catalogue of Microorganisms (GCM) 10K type strain sequencing project: providing services to taxonomists for standard genome sequencing and annotation.</title>
        <authorList>
            <consortium name="The Broad Institute Genomics Platform"/>
            <consortium name="The Broad Institute Genome Sequencing Center for Infectious Disease"/>
            <person name="Wu L."/>
            <person name="Ma J."/>
        </authorList>
    </citation>
    <scope>NUCLEOTIDE SEQUENCE [LARGE SCALE GENOMIC DNA]</scope>
    <source>
        <strain evidence="1 2">JCM 16021</strain>
    </source>
</reference>
<dbReference type="InterPro" id="IPR036265">
    <property type="entry name" value="HIT-like_sf"/>
</dbReference>
<dbReference type="Gene3D" id="3.30.428.10">
    <property type="entry name" value="HIT-like"/>
    <property type="match status" value="1"/>
</dbReference>